<dbReference type="Proteomes" id="UP000264071">
    <property type="component" value="Unassembled WGS sequence"/>
</dbReference>
<protein>
    <submittedName>
        <fullName evidence="5">Glycosyl hydrolase</fullName>
    </submittedName>
</protein>
<sequence length="1106" mass="120210">MRHSHIRRSRPVKYLVPRLALLATALTPVLPLGAQTARPAARPAAVRPAGPGLLSAPFDTGAISSLKWREIGPYRGGRSVAVAGSVARPKEYWMGTTGGGVYKTTDGGDTWLPMTDGYFGGTTGAVAVAPSNPDVVYVGGGEFAIRGNVSHGDGMWKTTDGGKTWVNIGLNDSRQIAKVRVHPTNPELVYAAVQGHVWGPNAERGIFRSKDGGKNWQKVLFRDDSTGAADLVMDPANPNVLYAGFWQAHRKPWTLVSGGKGSGMFKTTDGGDTWTEITRNPGLPKGLWGNIGVTVSGGDSKRLYAIIEAEEGGVFRSDDAGATWQRVNDERKLRQRAWYYMKIYADSKNPDVVYASNVSFQVSRDGGKTWSNVQGVKHSDSHDFWVAPEDPNRMIEANDGGANVSTDGGKSWTDEDYATAQFYHVTTTNHFPYQICGAQQDNSTLCGPSRAPGGITIDMWKDAGGGESGFIAPLPNNPDIVFAGSYGGYLTRKDMRTGLTRDINPWPLNPMGHDAKDAKYRMQWTFPLLVSPHDPKTLYVGSSVLFKTVNEGDSYTAISPDLSRNDPRTLGPSGGPITKDQTSVEYYGTVFAIAESPIAKGTIWAGTDDGLVHVTRNGGVSWTNVTPAILKEREWARVSIIEASHFNAGTAYVAANRFQMDDNEPYLFKTTDFGKTWTRIDGSGKPNGIPAHEFTRVIREDEVRPGLLFAGTERGLWASLDDGGTWFSLRRNMPMVPVHDIAIKEGDVIAGTHGRSFYVMDDISLLRQVNTTLLAKRAHLFTPSAAYRLNWGGGFGGGGSAASPVGQNPPAGTIVYYWLKEPAKRVTIEFRDSTGRTIRSFASDAVAPTPAAGGRRSVAADRPPSNNVGMNTFSWNLREGDATTFPGMIMWAGATNGPLIPPGNFTVRLLVDGQSLGDARLVVKKDPRSNATGADLLAQYKLLMQIRDRTTDANDAVRTVRYVRQQAVEKMNAVGSDSARYATLVKDLDQKISAMEAEIYQVKNQSGQDPLNYPIKVNNQIAALSGVVASTEARPTRQSQQVFDLLTKELEGYLVELRKAYKDLIPAIDEIRKKHGHPAIEVKAADTPGARQTSAEEDETGDYRLQ</sequence>
<gene>
    <name evidence="5" type="ORF">DGD08_03905</name>
</gene>
<dbReference type="GO" id="GO:0016787">
    <property type="term" value="F:hydrolase activity"/>
    <property type="evidence" value="ECO:0007669"/>
    <property type="project" value="UniProtKB-KW"/>
</dbReference>
<dbReference type="GO" id="GO:0010411">
    <property type="term" value="P:xyloglucan metabolic process"/>
    <property type="evidence" value="ECO:0007669"/>
    <property type="project" value="TreeGrafter"/>
</dbReference>
<evidence type="ECO:0000256" key="1">
    <source>
        <dbReference type="ARBA" id="ARBA00022737"/>
    </source>
</evidence>
<feature type="region of interest" description="Disordered" evidence="2">
    <location>
        <begin position="1079"/>
        <end position="1106"/>
    </location>
</feature>
<accession>A0A3D4V6R1</accession>
<dbReference type="SUPFAM" id="SSF50939">
    <property type="entry name" value="Sialidases"/>
    <property type="match status" value="2"/>
</dbReference>
<keyword evidence="3" id="KW-0732">Signal</keyword>
<evidence type="ECO:0000259" key="4">
    <source>
        <dbReference type="Pfam" id="PF15902"/>
    </source>
</evidence>
<dbReference type="PANTHER" id="PTHR43739">
    <property type="entry name" value="XYLOGLUCANASE (EUROFUNG)"/>
    <property type="match status" value="1"/>
</dbReference>
<name>A0A3D4V6R1_9BACT</name>
<feature type="signal peptide" evidence="3">
    <location>
        <begin position="1"/>
        <end position="34"/>
    </location>
</feature>
<feature type="chain" id="PRO_5017804198" evidence="3">
    <location>
        <begin position="35"/>
        <end position="1106"/>
    </location>
</feature>
<dbReference type="Pfam" id="PF15902">
    <property type="entry name" value="Sortilin-Vps10"/>
    <property type="match status" value="1"/>
</dbReference>
<reference evidence="5 6" key="1">
    <citation type="journal article" date="2018" name="Nat. Biotechnol.">
        <title>A standardized bacterial taxonomy based on genome phylogeny substantially revises the tree of life.</title>
        <authorList>
            <person name="Parks D.H."/>
            <person name="Chuvochina M."/>
            <person name="Waite D.W."/>
            <person name="Rinke C."/>
            <person name="Skarshewski A."/>
            <person name="Chaumeil P.A."/>
            <person name="Hugenholtz P."/>
        </authorList>
    </citation>
    <scope>NUCLEOTIDE SEQUENCE [LARGE SCALE GENOMIC DNA]</scope>
    <source>
        <strain evidence="5">UBA8844</strain>
    </source>
</reference>
<evidence type="ECO:0000313" key="6">
    <source>
        <dbReference type="Proteomes" id="UP000264071"/>
    </source>
</evidence>
<proteinExistence type="predicted"/>
<evidence type="ECO:0000313" key="5">
    <source>
        <dbReference type="EMBL" id="HCT56338.1"/>
    </source>
</evidence>
<dbReference type="AlphaFoldDB" id="A0A3D4V6R1"/>
<feature type="domain" description="Sortilin N-terminal" evidence="4">
    <location>
        <begin position="155"/>
        <end position="280"/>
    </location>
</feature>
<dbReference type="InterPro" id="IPR036278">
    <property type="entry name" value="Sialidase_sf"/>
</dbReference>
<dbReference type="Gene3D" id="2.130.10.10">
    <property type="entry name" value="YVTN repeat-like/Quinoprotein amine dehydrogenase"/>
    <property type="match status" value="4"/>
</dbReference>
<dbReference type="PANTHER" id="PTHR43739:SF5">
    <property type="entry name" value="EXO-ALPHA-SIALIDASE"/>
    <property type="match status" value="1"/>
</dbReference>
<evidence type="ECO:0000256" key="2">
    <source>
        <dbReference type="SAM" id="MobiDB-lite"/>
    </source>
</evidence>
<dbReference type="OMA" id="RFQWNFP"/>
<dbReference type="InterPro" id="IPR052025">
    <property type="entry name" value="Xyloglucanase_GH74"/>
</dbReference>
<dbReference type="InterPro" id="IPR031778">
    <property type="entry name" value="Sortilin_N"/>
</dbReference>
<feature type="region of interest" description="Disordered" evidence="2">
    <location>
        <begin position="557"/>
        <end position="578"/>
    </location>
</feature>
<keyword evidence="5" id="KW-0378">Hydrolase</keyword>
<dbReference type="EMBL" id="DPIY01000005">
    <property type="protein sequence ID" value="HCT56338.1"/>
    <property type="molecule type" value="Genomic_DNA"/>
</dbReference>
<dbReference type="InterPro" id="IPR015943">
    <property type="entry name" value="WD40/YVTN_repeat-like_dom_sf"/>
</dbReference>
<keyword evidence="1" id="KW-0677">Repeat</keyword>
<evidence type="ECO:0000256" key="3">
    <source>
        <dbReference type="SAM" id="SignalP"/>
    </source>
</evidence>
<dbReference type="CDD" id="cd15482">
    <property type="entry name" value="Sialidase_non-viral"/>
    <property type="match status" value="2"/>
</dbReference>
<organism evidence="5 6">
    <name type="scientific">Gemmatimonas aurantiaca</name>
    <dbReference type="NCBI Taxonomy" id="173480"/>
    <lineage>
        <taxon>Bacteria</taxon>
        <taxon>Pseudomonadati</taxon>
        <taxon>Gemmatimonadota</taxon>
        <taxon>Gemmatimonadia</taxon>
        <taxon>Gemmatimonadales</taxon>
        <taxon>Gemmatimonadaceae</taxon>
        <taxon>Gemmatimonas</taxon>
    </lineage>
</organism>
<comment type="caution">
    <text evidence="5">The sequence shown here is derived from an EMBL/GenBank/DDBJ whole genome shotgun (WGS) entry which is preliminary data.</text>
</comment>